<dbReference type="InterPro" id="IPR011044">
    <property type="entry name" value="Quino_amine_DH_bsu"/>
</dbReference>
<protein>
    <submittedName>
        <fullName evidence="2">SBBP repeat-containing protein</fullName>
    </submittedName>
</protein>
<evidence type="ECO:0000313" key="2">
    <source>
        <dbReference type="EMBL" id="MEL5993567.1"/>
    </source>
</evidence>
<dbReference type="Gene3D" id="2.120.10.30">
    <property type="entry name" value="TolB, C-terminal domain"/>
    <property type="match status" value="3"/>
</dbReference>
<gene>
    <name evidence="2" type="ORF">AAFH49_05055</name>
</gene>
<dbReference type="Pfam" id="PF06739">
    <property type="entry name" value="SBBP"/>
    <property type="match status" value="2"/>
</dbReference>
<comment type="caution">
    <text evidence="2">The sequence shown here is derived from an EMBL/GenBank/DDBJ whole genome shotgun (WGS) entry which is preliminary data.</text>
</comment>
<keyword evidence="3" id="KW-1185">Reference proteome</keyword>
<dbReference type="InterPro" id="IPR052918">
    <property type="entry name" value="Motility_Chemotaxis_Reg"/>
</dbReference>
<dbReference type="InterPro" id="IPR011042">
    <property type="entry name" value="6-blade_b-propeller_TolB-like"/>
</dbReference>
<dbReference type="SUPFAM" id="SSF50969">
    <property type="entry name" value="YVTN repeat-like/Quinoprotein amine dehydrogenase"/>
    <property type="match status" value="1"/>
</dbReference>
<keyword evidence="1" id="KW-0732">Signal</keyword>
<accession>A0ABU9LS95</accession>
<feature type="signal peptide" evidence="1">
    <location>
        <begin position="1"/>
        <end position="33"/>
    </location>
</feature>
<dbReference type="SUPFAM" id="SSF101898">
    <property type="entry name" value="NHL repeat"/>
    <property type="match status" value="4"/>
</dbReference>
<proteinExistence type="predicted"/>
<dbReference type="Gene3D" id="2.40.10.500">
    <property type="match status" value="1"/>
</dbReference>
<dbReference type="RefSeq" id="WP_342296414.1">
    <property type="nucleotide sequence ID" value="NZ_JBCEVZ010000007.1"/>
</dbReference>
<dbReference type="Proteomes" id="UP001479606">
    <property type="component" value="Unassembled WGS sequence"/>
</dbReference>
<evidence type="ECO:0000313" key="3">
    <source>
        <dbReference type="Proteomes" id="UP001479606"/>
    </source>
</evidence>
<dbReference type="InterPro" id="IPR010620">
    <property type="entry name" value="SBBP_repeat"/>
</dbReference>
<dbReference type="EMBL" id="JBCEVZ010000007">
    <property type="protein sequence ID" value="MEL5993567.1"/>
    <property type="molecule type" value="Genomic_DNA"/>
</dbReference>
<evidence type="ECO:0000256" key="1">
    <source>
        <dbReference type="SAM" id="SignalP"/>
    </source>
</evidence>
<feature type="chain" id="PRO_5045531274" evidence="1">
    <location>
        <begin position="34"/>
        <end position="1133"/>
    </location>
</feature>
<organism evidence="2 3">
    <name type="scientific">Hymenobacter segetis</name>
    <dbReference type="NCBI Taxonomy" id="2025509"/>
    <lineage>
        <taxon>Bacteria</taxon>
        <taxon>Pseudomonadati</taxon>
        <taxon>Bacteroidota</taxon>
        <taxon>Cytophagia</taxon>
        <taxon>Cytophagales</taxon>
        <taxon>Hymenobacteraceae</taxon>
        <taxon>Hymenobacter</taxon>
    </lineage>
</organism>
<reference evidence="2 3" key="1">
    <citation type="journal article" date="2018" name="Arch. Microbiol.">
        <title>Hymenobacter segetis sp. nov., isolated from soil.</title>
        <authorList>
            <person name="Ten L.N."/>
            <person name="Lim S.J."/>
            <person name="Kim B.O."/>
            <person name="Kang I.K."/>
            <person name="Jung H.Y."/>
        </authorList>
    </citation>
    <scope>NUCLEOTIDE SEQUENCE [LARGE SCALE GENOMIC DNA]</scope>
    <source>
        <strain evidence="2 3">S7-3-11</strain>
    </source>
</reference>
<name>A0ABU9LS95_9BACT</name>
<dbReference type="PANTHER" id="PTHR35580">
    <property type="entry name" value="CELL SURFACE GLYCOPROTEIN (S-LAYER PROTEIN)-LIKE PROTEIN"/>
    <property type="match status" value="1"/>
</dbReference>
<dbReference type="PANTHER" id="PTHR35580:SF1">
    <property type="entry name" value="PHYTASE-LIKE DOMAIN-CONTAINING PROTEIN"/>
    <property type="match status" value="1"/>
</dbReference>
<sequence>MADTSYSRFYVGTVCTRLLLICCCLFLTHALQAQQQVTEEWAARYDGQGRATAGAPILPDQPISIAVDHAGNSYATSTARDSGATASKMVTIKYSPTGEKLWLRTYAGGSAQAIAVDNAGGVYVMGTVISTYSLTDYLTVRYDAATGTQSWARTYNALYGDPSLGNDNPIAIAVDNAGGVYVTGTSTRYRVRVFSTVRYDAATGVESWARIHGLFSRALAIAVDNAGGVYVTGTSIDNPTFPTKHYYETVRYDAATGGESWYNTYNPIISTSTYNYSDASAIAVDNSGGVYVTGTSHGGCATVRYAAATGAESWVGTYASSSAQAVATDNTGGVYVAGTKNGDYVTVRYAAATGAQSWASTYNGPANGYDGARAIAVDNSGGVYVAGISPGTADNDYATVRYAAATGAQSWASRSSGPASGSDDQARALAVDAGGVYVTGSSQAPGTSPILYTVKIQAATGAVGWSDSYSGAASLWDGVTSIAVDNAGNSYVTGTSSGNTVGSIRVVTVKYSPAGQQLWMSEYSGGQASAIAVDNAGGVYVTGYNNIYGTPGGDYVTLRYDAATGAQSWVSFYNAPDNGDDRPRAIAVDNSGGVYVTGSTNGASRDFATVRYAAATGVQTWASRYNGPANSYDQPFAIAVDNSGGVYVTGLSNNGVLYDNDYATVRYAAATGVQTWASRYNSPANGDDAAYGIAVNGGGVYVTGVSDKDMATVRYAAATGAQSWASRYNSPANGDDLASAIAVDNAGGVYVTGYTDIFGANNGDYITMRYAAATGAQSWASTYNGPSNGYDAPCAIAVDNSGGVYVTGNSLNTASIGTFTVRYNSLDGSAAWGKRNEILRPIGLAVDNSGNVLVTGSSTGAVTGPDFLTVKYSQALDNTYAFYRAINLNGPALTLDGHAWAGSTAPNYSTNGAGFQNQNVPLVPATDAARAGMIRASVYGPSLKLTLSAVPAGTYMAYLYVWEDNNPEVYSLSLNGQVVRPNYNSGPAGTWAKLGPYPVTLGPAGTIRFTTTGGWPNFSGVELWQQIGAPPAGRLTTASQPQAETLGAFRVQAYPNPSATGRFTLVLPEGVQGAVTYSLVSAQGQRVATGQLPASASGAAVELDLARQMGSGGIYYLLLSGTQGQARLRLARE</sequence>